<evidence type="ECO:0000259" key="4">
    <source>
        <dbReference type="SMART" id="SM00828"/>
    </source>
</evidence>
<evidence type="ECO:0000313" key="5">
    <source>
        <dbReference type="EMBL" id="EXJ17013.1"/>
    </source>
</evidence>
<feature type="domain" description="Polyketide synthase-like methyltransferase" evidence="4">
    <location>
        <begin position="56"/>
        <end position="283"/>
    </location>
</feature>
<dbReference type="SMART" id="SM00828">
    <property type="entry name" value="PKS_MT"/>
    <property type="match status" value="1"/>
</dbReference>
<keyword evidence="3" id="KW-0949">S-adenosyl-L-methionine</keyword>
<accession>W9VBQ0</accession>
<organism evidence="5 6">
    <name type="scientific">Imhoffiella purpurea</name>
    <dbReference type="NCBI Taxonomy" id="1249627"/>
    <lineage>
        <taxon>Bacteria</taxon>
        <taxon>Pseudomonadati</taxon>
        <taxon>Pseudomonadota</taxon>
        <taxon>Gammaproteobacteria</taxon>
        <taxon>Chromatiales</taxon>
        <taxon>Chromatiaceae</taxon>
        <taxon>Imhoffiella</taxon>
    </lineage>
</organism>
<name>W9VBQ0_9GAMM</name>
<evidence type="ECO:0000256" key="3">
    <source>
        <dbReference type="ARBA" id="ARBA00022691"/>
    </source>
</evidence>
<dbReference type="InterPro" id="IPR050447">
    <property type="entry name" value="Erg6_SMT_methyltransf"/>
</dbReference>
<sequence length="300" mass="33956">MNSESLTLRDRTSRDVLGHLNWLFNPFKRLHVTRIYDLLSMGSVTEKALYLNLGYWTGSTADADEASESLVMLMADWADLSASDEVLDVGYGFGDQDILWSQRCGPRRIVGLNPTASQVEVAQRRVSDLGLEERIDLRLGSATRMSIPDASVDRVMALECAFHFDTREDFFREAWRVLRPGGRLVTADILPMPTAEGRKARALQRLSWGMMANKFAVPDANVYGIEGYRERLVAQGFDSIRIESIRDRVYAPMHAYLREHPQSLRRLHPLARAVARMSLRLDPESVYSGLDYVMASGVKR</sequence>
<dbReference type="PATRIC" id="fig|1249627.3.peg.297"/>
<dbReference type="EMBL" id="AONC01000003">
    <property type="protein sequence ID" value="EXJ17013.1"/>
    <property type="molecule type" value="Genomic_DNA"/>
</dbReference>
<comment type="caution">
    <text evidence="5">The sequence shown here is derived from an EMBL/GenBank/DDBJ whole genome shotgun (WGS) entry which is preliminary data.</text>
</comment>
<dbReference type="InterPro" id="IPR020803">
    <property type="entry name" value="MeTfrase_dom"/>
</dbReference>
<dbReference type="Gene3D" id="3.40.50.150">
    <property type="entry name" value="Vaccinia Virus protein VP39"/>
    <property type="match status" value="1"/>
</dbReference>
<protein>
    <submittedName>
        <fullName evidence="5">Methyltransferase, putative</fullName>
    </submittedName>
</protein>
<keyword evidence="1 5" id="KW-0489">Methyltransferase</keyword>
<keyword evidence="6" id="KW-1185">Reference proteome</keyword>
<dbReference type="Pfam" id="PF08241">
    <property type="entry name" value="Methyltransf_11"/>
    <property type="match status" value="1"/>
</dbReference>
<dbReference type="AlphaFoldDB" id="W9VBQ0"/>
<dbReference type="Proteomes" id="UP000019460">
    <property type="component" value="Unassembled WGS sequence"/>
</dbReference>
<dbReference type="STRING" id="1249627.D779_1836"/>
<dbReference type="PANTHER" id="PTHR44068:SF11">
    <property type="entry name" value="GERANYL DIPHOSPHATE 2-C-METHYLTRANSFERASE"/>
    <property type="match status" value="1"/>
</dbReference>
<evidence type="ECO:0000313" key="6">
    <source>
        <dbReference type="Proteomes" id="UP000019460"/>
    </source>
</evidence>
<dbReference type="SUPFAM" id="SSF53335">
    <property type="entry name" value="S-adenosyl-L-methionine-dependent methyltransferases"/>
    <property type="match status" value="1"/>
</dbReference>
<dbReference type="GO" id="GO:0032259">
    <property type="term" value="P:methylation"/>
    <property type="evidence" value="ECO:0007669"/>
    <property type="project" value="UniProtKB-KW"/>
</dbReference>
<dbReference type="eggNOG" id="COG2226">
    <property type="taxonomic scope" value="Bacteria"/>
</dbReference>
<dbReference type="GO" id="GO:0008757">
    <property type="term" value="F:S-adenosylmethionine-dependent methyltransferase activity"/>
    <property type="evidence" value="ECO:0007669"/>
    <property type="project" value="InterPro"/>
</dbReference>
<keyword evidence="2 5" id="KW-0808">Transferase</keyword>
<evidence type="ECO:0000256" key="2">
    <source>
        <dbReference type="ARBA" id="ARBA00022679"/>
    </source>
</evidence>
<proteinExistence type="predicted"/>
<dbReference type="InterPro" id="IPR029063">
    <property type="entry name" value="SAM-dependent_MTases_sf"/>
</dbReference>
<evidence type="ECO:0000256" key="1">
    <source>
        <dbReference type="ARBA" id="ARBA00022603"/>
    </source>
</evidence>
<dbReference type="PANTHER" id="PTHR44068">
    <property type="entry name" value="ZGC:194242"/>
    <property type="match status" value="1"/>
</dbReference>
<reference evidence="5 6" key="1">
    <citation type="submission" date="2012-11" db="EMBL/GenBank/DDBJ databases">
        <title>Genome assembly of Thiorhodococcus sp. AK35.</title>
        <authorList>
            <person name="Nupur N."/>
            <person name="Khatri I."/>
            <person name="Subramanian S."/>
            <person name="Pinnaka A."/>
        </authorList>
    </citation>
    <scope>NUCLEOTIDE SEQUENCE [LARGE SCALE GENOMIC DNA]</scope>
    <source>
        <strain evidence="5 6">AK35</strain>
    </source>
</reference>
<gene>
    <name evidence="5" type="ORF">D779_1836</name>
</gene>
<dbReference type="CDD" id="cd02440">
    <property type="entry name" value="AdoMet_MTases"/>
    <property type="match status" value="1"/>
</dbReference>
<dbReference type="InterPro" id="IPR013216">
    <property type="entry name" value="Methyltransf_11"/>
</dbReference>